<dbReference type="OrthoDB" id="1523230at2"/>
<feature type="binding site" evidence="4">
    <location>
        <begin position="208"/>
        <end position="210"/>
    </location>
    <ligand>
        <name>substrate</name>
    </ligand>
</feature>
<dbReference type="EC" id="2.4.2.1" evidence="4"/>
<dbReference type="InterPro" id="IPR018099">
    <property type="entry name" value="Purine_phosphorylase-2_CS"/>
</dbReference>
<dbReference type="InterPro" id="IPR035994">
    <property type="entry name" value="Nucleoside_phosphorylase_sf"/>
</dbReference>
<feature type="site" description="Important for substrate specificity" evidence="4">
    <location>
        <position position="224"/>
    </location>
</feature>
<dbReference type="PANTHER" id="PTHR42679:SF2">
    <property type="entry name" value="S-METHYL-5'-THIOADENOSINE PHOSPHORYLASE"/>
    <property type="match status" value="1"/>
</dbReference>
<dbReference type="PROSITE" id="PS01240">
    <property type="entry name" value="PNP_MTAP_2"/>
    <property type="match status" value="1"/>
</dbReference>
<comment type="function">
    <text evidence="4">Purine nucleoside phosphorylase involved in purine salvage.</text>
</comment>
<dbReference type="STRING" id="697281.Mahau_1873"/>
<feature type="binding site" evidence="4">
    <location>
        <begin position="86"/>
        <end position="87"/>
    </location>
    <ligand>
        <name>phosphate</name>
        <dbReference type="ChEBI" id="CHEBI:43474"/>
    </ligand>
</feature>
<evidence type="ECO:0000256" key="4">
    <source>
        <dbReference type="HAMAP-Rule" id="MF_01963"/>
    </source>
</evidence>
<protein>
    <recommendedName>
        <fullName evidence="4">Purine nucleoside phosphorylase</fullName>
        <shortName evidence="4">PNP</shortName>
        <ecNumber evidence="4">2.4.2.1</ecNumber>
    </recommendedName>
</protein>
<proteinExistence type="inferred from homology"/>
<dbReference type="eggNOG" id="COG0005">
    <property type="taxonomic scope" value="Bacteria"/>
</dbReference>
<keyword evidence="2 4" id="KW-0808">Transferase</keyword>
<accession>F4A1D1</accession>
<dbReference type="PANTHER" id="PTHR42679">
    <property type="entry name" value="S-METHYL-5'-THIOADENOSINE PHOSPHORYLASE"/>
    <property type="match status" value="1"/>
</dbReference>
<dbReference type="InterPro" id="IPR010044">
    <property type="entry name" value="MTAP"/>
</dbReference>
<reference evidence="6 7" key="2">
    <citation type="journal article" date="2011" name="Stand. Genomic Sci.">
        <title>Complete genome sequence of Mahella australiensis type strain (50-1 BON).</title>
        <authorList>
            <person name="Sikorski J."/>
            <person name="Teshima H."/>
            <person name="Nolan M."/>
            <person name="Lucas S."/>
            <person name="Hammon N."/>
            <person name="Deshpande S."/>
            <person name="Cheng J.F."/>
            <person name="Pitluck S."/>
            <person name="Liolios K."/>
            <person name="Pagani I."/>
            <person name="Ivanova N."/>
            <person name="Huntemann M."/>
            <person name="Mavromatis K."/>
            <person name="Ovchinikova G."/>
            <person name="Pati A."/>
            <person name="Tapia R."/>
            <person name="Han C."/>
            <person name="Goodwin L."/>
            <person name="Chen A."/>
            <person name="Palaniappan K."/>
            <person name="Land M."/>
            <person name="Hauser L."/>
            <person name="Ngatchou-Djao O.D."/>
            <person name="Rohde M."/>
            <person name="Pukall R."/>
            <person name="Spring S."/>
            <person name="Abt B."/>
            <person name="Goker M."/>
            <person name="Detter J.C."/>
            <person name="Woyke T."/>
            <person name="Bristow J."/>
            <person name="Markowitz V."/>
            <person name="Hugenholtz P."/>
            <person name="Eisen J.A."/>
            <person name="Kyrpides N.C."/>
            <person name="Klenk H.P."/>
            <person name="Lapidus A."/>
        </authorList>
    </citation>
    <scope>NUCLEOTIDE SEQUENCE [LARGE SCALE GENOMIC DNA]</scope>
    <source>
        <strain evidence="7">DSM 15567 / CIP 107919 / 50-1 BON</strain>
    </source>
</reference>
<dbReference type="RefSeq" id="WP_013781478.1">
    <property type="nucleotide sequence ID" value="NC_015520.1"/>
</dbReference>
<feature type="binding site" evidence="4">
    <location>
        <position position="184"/>
    </location>
    <ligand>
        <name>substrate</name>
    </ligand>
</feature>
<keyword evidence="7" id="KW-1185">Reference proteome</keyword>
<evidence type="ECO:0000259" key="5">
    <source>
        <dbReference type="Pfam" id="PF01048"/>
    </source>
</evidence>
<feature type="domain" description="Nucleoside phosphorylase" evidence="5">
    <location>
        <begin position="6"/>
        <end position="246"/>
    </location>
</feature>
<feature type="binding site" evidence="4">
    <location>
        <position position="13"/>
    </location>
    <ligand>
        <name>phosphate</name>
        <dbReference type="ChEBI" id="CHEBI:43474"/>
    </ligand>
</feature>
<dbReference type="AlphaFoldDB" id="F4A1D1"/>
<comment type="catalytic activity">
    <reaction evidence="4">
        <text>a purine D-ribonucleoside + phosphate = a purine nucleobase + alpha-D-ribose 1-phosphate</text>
        <dbReference type="Rhea" id="RHEA:19805"/>
        <dbReference type="ChEBI" id="CHEBI:26386"/>
        <dbReference type="ChEBI" id="CHEBI:43474"/>
        <dbReference type="ChEBI" id="CHEBI:57720"/>
        <dbReference type="ChEBI" id="CHEBI:142355"/>
        <dbReference type="EC" id="2.4.2.1"/>
    </reaction>
</comment>
<dbReference type="HOGENOM" id="CLU_054456_0_2_9"/>
<organism evidence="6 7">
    <name type="scientific">Mahella australiensis (strain DSM 15567 / CIP 107919 / 50-1 BON)</name>
    <dbReference type="NCBI Taxonomy" id="697281"/>
    <lineage>
        <taxon>Bacteria</taxon>
        <taxon>Bacillati</taxon>
        <taxon>Bacillota</taxon>
        <taxon>Clostridia</taxon>
        <taxon>Thermoanaerobacterales</taxon>
        <taxon>Thermoanaerobacterales Family IV. Incertae Sedis</taxon>
        <taxon>Mahella</taxon>
    </lineage>
</organism>
<dbReference type="UniPathway" id="UPA00606"/>
<evidence type="ECO:0000313" key="7">
    <source>
        <dbReference type="Proteomes" id="UP000008457"/>
    </source>
</evidence>
<keyword evidence="3 4" id="KW-0660">Purine salvage</keyword>
<dbReference type="Proteomes" id="UP000008457">
    <property type="component" value="Chromosome"/>
</dbReference>
<dbReference type="GO" id="GO:0005829">
    <property type="term" value="C:cytosol"/>
    <property type="evidence" value="ECO:0007669"/>
    <property type="project" value="TreeGrafter"/>
</dbReference>
<evidence type="ECO:0000313" key="6">
    <source>
        <dbReference type="EMBL" id="AEE97050.1"/>
    </source>
</evidence>
<dbReference type="EMBL" id="CP002360">
    <property type="protein sequence ID" value="AEE97050.1"/>
    <property type="molecule type" value="Genomic_DNA"/>
</dbReference>
<comment type="subunit">
    <text evidence="4">Homohexamer. Dimer of a homotrimer.</text>
</comment>
<dbReference type="KEGG" id="mas:Mahau_1873"/>
<sequence>MEPKADIGVFGGSGFYTFLDNVEEVELDTPYGRPSDAIAIAEVNGKKVAFLPRHGKDHRYPPHMIPYRANLYAMKQLGVKQIIAPTASGSLQPDIKPGDFVVCDQFVDRTWGRKDTYYDGPVTRHISSADPYCPQLRLLAIDVAKEMGITVHEAGTIVIIQGPRFSTRAESQWFHKMDWHVINMTQYPECMLARELGICYVNISLITDYDAGLEGRDDIKPVTEQEVLRVFDQNNDKVKQLIYNMIERMDISVHCSCHDAAQ</sequence>
<keyword evidence="1 4" id="KW-0328">Glycosyltransferase</keyword>
<dbReference type="InterPro" id="IPR000845">
    <property type="entry name" value="Nucleoside_phosphorylase_d"/>
</dbReference>
<feature type="binding site" evidence="4">
    <location>
        <begin position="53"/>
        <end position="54"/>
    </location>
    <ligand>
        <name>phosphate</name>
        <dbReference type="ChEBI" id="CHEBI:43474"/>
    </ligand>
</feature>
<comment type="similarity">
    <text evidence="4">Belongs to the PNP/MTAP phosphorylase family. MTAP subfamily.</text>
</comment>
<feature type="binding site" evidence="4">
    <location>
        <position position="185"/>
    </location>
    <ligand>
        <name>phosphate</name>
        <dbReference type="ChEBI" id="CHEBI:43474"/>
    </ligand>
</feature>
<dbReference type="NCBIfam" id="TIGR01694">
    <property type="entry name" value="MTAP"/>
    <property type="match status" value="1"/>
</dbReference>
<comment type="miscellaneous">
    <text evidence="4">Although this enzyme belongs to the family of MTA phosphorylases based on sequence homology, it lacks several conserved amino acids in the substrate binding pocket that confer specificity towards MTA.</text>
</comment>
<dbReference type="SUPFAM" id="SSF53167">
    <property type="entry name" value="Purine and uridine phosphorylases"/>
    <property type="match status" value="1"/>
</dbReference>
<name>F4A1D1_MAHA5</name>
<dbReference type="FunFam" id="3.40.50.1580:FF:000012">
    <property type="entry name" value="Probable 6-oxopurine nucleoside phosphorylase"/>
    <property type="match status" value="1"/>
</dbReference>
<dbReference type="HAMAP" id="MF_01963">
    <property type="entry name" value="MTAP"/>
    <property type="match status" value="1"/>
</dbReference>
<reference evidence="7" key="1">
    <citation type="submission" date="2010-11" db="EMBL/GenBank/DDBJ databases">
        <title>The complete genome of Mahella australiensis DSM 15567.</title>
        <authorList>
            <consortium name="US DOE Joint Genome Institute (JGI-PGF)"/>
            <person name="Lucas S."/>
            <person name="Copeland A."/>
            <person name="Lapidus A."/>
            <person name="Bruce D."/>
            <person name="Goodwin L."/>
            <person name="Pitluck S."/>
            <person name="Kyrpides N."/>
            <person name="Mavromatis K."/>
            <person name="Pagani I."/>
            <person name="Ivanova N."/>
            <person name="Teshima H."/>
            <person name="Brettin T."/>
            <person name="Detter J.C."/>
            <person name="Han C."/>
            <person name="Tapia R."/>
            <person name="Land M."/>
            <person name="Hauser L."/>
            <person name="Markowitz V."/>
            <person name="Cheng J.-F."/>
            <person name="Hugenholtz P."/>
            <person name="Woyke T."/>
            <person name="Wu D."/>
            <person name="Spring S."/>
            <person name="Pukall R."/>
            <person name="Steenblock K."/>
            <person name="Schneider S."/>
            <person name="Klenk H.-P."/>
            <person name="Eisen J.A."/>
        </authorList>
    </citation>
    <scope>NUCLEOTIDE SEQUENCE [LARGE SCALE GENOMIC DNA]</scope>
    <source>
        <strain evidence="7">DSM 15567 / CIP 107919 / 50-1 BON</strain>
    </source>
</reference>
<comment type="pathway">
    <text evidence="4">Purine metabolism; purine nucleoside salvage.</text>
</comment>
<dbReference type="GO" id="GO:0017061">
    <property type="term" value="F:S-methyl-5-thioadenosine phosphorylase activity"/>
    <property type="evidence" value="ECO:0007669"/>
    <property type="project" value="InterPro"/>
</dbReference>
<evidence type="ECO:0000256" key="3">
    <source>
        <dbReference type="ARBA" id="ARBA00022726"/>
    </source>
</evidence>
<dbReference type="CDD" id="cd09010">
    <property type="entry name" value="MTAP_SsMTAPII_like_MTIP"/>
    <property type="match status" value="1"/>
</dbReference>
<gene>
    <name evidence="6" type="ordered locus">Mahau_1873</name>
</gene>
<dbReference type="NCBIfam" id="NF005876">
    <property type="entry name" value="PRK07823.1"/>
    <property type="match status" value="1"/>
</dbReference>
<feature type="site" description="Important for substrate specificity" evidence="4">
    <location>
        <position position="166"/>
    </location>
</feature>
<evidence type="ECO:0000256" key="1">
    <source>
        <dbReference type="ARBA" id="ARBA00022676"/>
    </source>
</evidence>
<evidence type="ECO:0000256" key="2">
    <source>
        <dbReference type="ARBA" id="ARBA00022679"/>
    </source>
</evidence>
<dbReference type="GO" id="GO:0006166">
    <property type="term" value="P:purine ribonucleoside salvage"/>
    <property type="evidence" value="ECO:0007669"/>
    <property type="project" value="UniProtKB-UniRule"/>
</dbReference>
<dbReference type="GO" id="GO:0019509">
    <property type="term" value="P:L-methionine salvage from methylthioadenosine"/>
    <property type="evidence" value="ECO:0007669"/>
    <property type="project" value="TreeGrafter"/>
</dbReference>
<dbReference type="Pfam" id="PF01048">
    <property type="entry name" value="PNP_UDP_1"/>
    <property type="match status" value="1"/>
</dbReference>
<dbReference type="Gene3D" id="3.40.50.1580">
    <property type="entry name" value="Nucleoside phosphorylase domain"/>
    <property type="match status" value="1"/>
</dbReference>